<dbReference type="EMBL" id="JAYMYQ010000002">
    <property type="protein sequence ID" value="KAK7349639.1"/>
    <property type="molecule type" value="Genomic_DNA"/>
</dbReference>
<keyword evidence="1" id="KW-0472">Membrane</keyword>
<feature type="transmembrane region" description="Helical" evidence="1">
    <location>
        <begin position="21"/>
        <end position="47"/>
    </location>
</feature>
<protein>
    <submittedName>
        <fullName evidence="2">Uncharacterized protein</fullName>
    </submittedName>
</protein>
<accession>A0AAN9QW07</accession>
<keyword evidence="3" id="KW-1185">Reference proteome</keyword>
<dbReference type="AlphaFoldDB" id="A0AAN9QW07"/>
<comment type="caution">
    <text evidence="2">The sequence shown here is derived from an EMBL/GenBank/DDBJ whole genome shotgun (WGS) entry which is preliminary data.</text>
</comment>
<gene>
    <name evidence="2" type="ORF">VNO77_07159</name>
</gene>
<sequence>MLSIDKFCKHSPLYKSLLHDIFYLSFTTIPLYPFWVLKTVTLVTYYLTNYVGSECNSGTFLMSDLDLLFFFFVRIIGIL</sequence>
<evidence type="ECO:0000256" key="1">
    <source>
        <dbReference type="SAM" id="Phobius"/>
    </source>
</evidence>
<reference evidence="2 3" key="1">
    <citation type="submission" date="2024-01" db="EMBL/GenBank/DDBJ databases">
        <title>The genomes of 5 underutilized Papilionoideae crops provide insights into root nodulation and disease resistanc.</title>
        <authorList>
            <person name="Jiang F."/>
        </authorList>
    </citation>
    <scope>NUCLEOTIDE SEQUENCE [LARGE SCALE GENOMIC DNA]</scope>
    <source>
        <strain evidence="2">LVBAO_FW01</strain>
        <tissue evidence="2">Leaves</tissue>
    </source>
</reference>
<proteinExistence type="predicted"/>
<evidence type="ECO:0000313" key="2">
    <source>
        <dbReference type="EMBL" id="KAK7349639.1"/>
    </source>
</evidence>
<feature type="transmembrane region" description="Helical" evidence="1">
    <location>
        <begin position="59"/>
        <end position="77"/>
    </location>
</feature>
<evidence type="ECO:0000313" key="3">
    <source>
        <dbReference type="Proteomes" id="UP001367508"/>
    </source>
</evidence>
<organism evidence="2 3">
    <name type="scientific">Canavalia gladiata</name>
    <name type="common">Sword bean</name>
    <name type="synonym">Dolichos gladiatus</name>
    <dbReference type="NCBI Taxonomy" id="3824"/>
    <lineage>
        <taxon>Eukaryota</taxon>
        <taxon>Viridiplantae</taxon>
        <taxon>Streptophyta</taxon>
        <taxon>Embryophyta</taxon>
        <taxon>Tracheophyta</taxon>
        <taxon>Spermatophyta</taxon>
        <taxon>Magnoliopsida</taxon>
        <taxon>eudicotyledons</taxon>
        <taxon>Gunneridae</taxon>
        <taxon>Pentapetalae</taxon>
        <taxon>rosids</taxon>
        <taxon>fabids</taxon>
        <taxon>Fabales</taxon>
        <taxon>Fabaceae</taxon>
        <taxon>Papilionoideae</taxon>
        <taxon>50 kb inversion clade</taxon>
        <taxon>NPAAA clade</taxon>
        <taxon>indigoferoid/millettioid clade</taxon>
        <taxon>Phaseoleae</taxon>
        <taxon>Canavalia</taxon>
    </lineage>
</organism>
<keyword evidence="1" id="KW-1133">Transmembrane helix</keyword>
<keyword evidence="1" id="KW-0812">Transmembrane</keyword>
<dbReference type="Proteomes" id="UP001367508">
    <property type="component" value="Unassembled WGS sequence"/>
</dbReference>
<name>A0AAN9QW07_CANGL</name>